<dbReference type="AlphaFoldDB" id="A0A8I6S8U4"/>
<dbReference type="PROSITE" id="PS51225">
    <property type="entry name" value="MARVEL"/>
    <property type="match status" value="1"/>
</dbReference>
<dbReference type="OMA" id="IICMGCG"/>
<proteinExistence type="predicted"/>
<evidence type="ECO:0000313" key="9">
    <source>
        <dbReference type="Proteomes" id="UP000494040"/>
    </source>
</evidence>
<sequence length="161" mass="18030">MADTNNMESSKGDSAHVWVRINLPYFRTTPGMVKLLQLLLGIICMACASPALLTGTHWFLFVAVMSFISTLCWVFIYLLSIKEALTLPINWILTEVLNTGIITVLYFIAFIIQLSVWSSRDSVIYRSPNIAAGIFGLFNALAYAFGTYLLYAEWKSSTTPQ</sequence>
<evidence type="ECO:0000256" key="3">
    <source>
        <dbReference type="ARBA" id="ARBA00022989"/>
    </source>
</evidence>
<keyword evidence="3 6" id="KW-1133">Transmembrane helix</keyword>
<evidence type="ECO:0000259" key="7">
    <source>
        <dbReference type="PROSITE" id="PS51225"/>
    </source>
</evidence>
<feature type="domain" description="MARVEL" evidence="7">
    <location>
        <begin position="25"/>
        <end position="155"/>
    </location>
</feature>
<accession>A0A8I6S8U4</accession>
<comment type="subcellular location">
    <subcellularLocation>
        <location evidence="1">Membrane</location>
        <topology evidence="1">Multi-pass membrane protein</topology>
    </subcellularLocation>
</comment>
<feature type="transmembrane region" description="Helical" evidence="6">
    <location>
        <begin position="91"/>
        <end position="118"/>
    </location>
</feature>
<reference evidence="8" key="1">
    <citation type="submission" date="2022-01" db="UniProtKB">
        <authorList>
            <consortium name="EnsemblMetazoa"/>
        </authorList>
    </citation>
    <scope>IDENTIFICATION</scope>
</reference>
<evidence type="ECO:0000256" key="1">
    <source>
        <dbReference type="ARBA" id="ARBA00004141"/>
    </source>
</evidence>
<name>A0A8I6S8U4_CIMLE</name>
<dbReference type="PANTHER" id="PTHR22776:SF97">
    <property type="entry name" value="RE01453P"/>
    <property type="match status" value="1"/>
</dbReference>
<feature type="transmembrane region" description="Helical" evidence="6">
    <location>
        <begin position="130"/>
        <end position="151"/>
    </location>
</feature>
<keyword evidence="2 5" id="KW-0812">Transmembrane</keyword>
<dbReference type="PANTHER" id="PTHR22776">
    <property type="entry name" value="MARVEL-CONTAINING POTENTIAL LIPID RAFT-ASSOCIATED PROTEIN"/>
    <property type="match status" value="1"/>
</dbReference>
<keyword evidence="4 5" id="KW-0472">Membrane</keyword>
<evidence type="ECO:0000256" key="2">
    <source>
        <dbReference type="ARBA" id="ARBA00022692"/>
    </source>
</evidence>
<dbReference type="RefSeq" id="XP_014259061.1">
    <property type="nucleotide sequence ID" value="XM_014403575.2"/>
</dbReference>
<feature type="transmembrane region" description="Helical" evidence="6">
    <location>
        <begin position="35"/>
        <end position="52"/>
    </location>
</feature>
<dbReference type="EnsemblMetazoa" id="XM_014403575.2">
    <property type="protein sequence ID" value="XP_014259061.1"/>
    <property type="gene ID" value="LOC106672277"/>
</dbReference>
<keyword evidence="9" id="KW-1185">Reference proteome</keyword>
<dbReference type="GO" id="GO:0016020">
    <property type="term" value="C:membrane"/>
    <property type="evidence" value="ECO:0007669"/>
    <property type="project" value="UniProtKB-SubCell"/>
</dbReference>
<dbReference type="KEGG" id="clec:106672277"/>
<dbReference type="Proteomes" id="UP000494040">
    <property type="component" value="Unassembled WGS sequence"/>
</dbReference>
<evidence type="ECO:0000256" key="5">
    <source>
        <dbReference type="PROSITE-ProRule" id="PRU00581"/>
    </source>
</evidence>
<dbReference type="GeneID" id="106672277"/>
<dbReference type="InterPro" id="IPR008253">
    <property type="entry name" value="Marvel"/>
</dbReference>
<evidence type="ECO:0000313" key="8">
    <source>
        <dbReference type="EnsemblMetazoa" id="XP_014259061.1"/>
    </source>
</evidence>
<dbReference type="Pfam" id="PF01284">
    <property type="entry name" value="MARVEL"/>
    <property type="match status" value="1"/>
</dbReference>
<dbReference type="OrthoDB" id="6258237at2759"/>
<organism evidence="8 9">
    <name type="scientific">Cimex lectularius</name>
    <name type="common">Bed bug</name>
    <name type="synonym">Acanthia lectularia</name>
    <dbReference type="NCBI Taxonomy" id="79782"/>
    <lineage>
        <taxon>Eukaryota</taxon>
        <taxon>Metazoa</taxon>
        <taxon>Ecdysozoa</taxon>
        <taxon>Arthropoda</taxon>
        <taxon>Hexapoda</taxon>
        <taxon>Insecta</taxon>
        <taxon>Pterygota</taxon>
        <taxon>Neoptera</taxon>
        <taxon>Paraneoptera</taxon>
        <taxon>Hemiptera</taxon>
        <taxon>Heteroptera</taxon>
        <taxon>Panheteroptera</taxon>
        <taxon>Cimicomorpha</taxon>
        <taxon>Cimicidae</taxon>
        <taxon>Cimex</taxon>
    </lineage>
</organism>
<dbReference type="InterPro" id="IPR050578">
    <property type="entry name" value="MARVEL-CKLF_proteins"/>
</dbReference>
<evidence type="ECO:0000256" key="6">
    <source>
        <dbReference type="SAM" id="Phobius"/>
    </source>
</evidence>
<feature type="transmembrane region" description="Helical" evidence="6">
    <location>
        <begin position="58"/>
        <end position="79"/>
    </location>
</feature>
<protein>
    <recommendedName>
        <fullName evidence="7">MARVEL domain-containing protein</fullName>
    </recommendedName>
</protein>
<evidence type="ECO:0000256" key="4">
    <source>
        <dbReference type="ARBA" id="ARBA00023136"/>
    </source>
</evidence>